<evidence type="ECO:0000313" key="1">
    <source>
        <dbReference type="EMBL" id="OEG19893.1"/>
    </source>
</evidence>
<accession>A0A1E5H4Q0</accession>
<gene>
    <name evidence="1" type="ORF">BCR25_13950</name>
</gene>
<dbReference type="AlphaFoldDB" id="A0A1E5H4Q0"/>
<evidence type="ECO:0000313" key="2">
    <source>
        <dbReference type="Proteomes" id="UP000095094"/>
    </source>
</evidence>
<proteinExistence type="predicted"/>
<reference evidence="2" key="1">
    <citation type="submission" date="2016-09" db="EMBL/GenBank/DDBJ databases">
        <authorList>
            <person name="Gulvik C.A."/>
        </authorList>
    </citation>
    <scope>NUCLEOTIDE SEQUENCE [LARGE SCALE GENOMIC DNA]</scope>
    <source>
        <strain evidence="2">LMG 8895</strain>
    </source>
</reference>
<keyword evidence="2" id="KW-1185">Reference proteome</keyword>
<name>A0A1E5H4Q0_9ENTE</name>
<comment type="caution">
    <text evidence="1">The sequence shown here is derived from an EMBL/GenBank/DDBJ whole genome shotgun (WGS) entry which is preliminary data.</text>
</comment>
<sequence length="103" mass="11538">MKTRLKVFISFFLIFTAGMIFLLSTSISPQVKAEKNIVDEMPPAEEIYAGEEGKVEPMGQEEYDQLIDSLPEGAVLASYTDVLPDVIRDKEHDPQAPDFETSK</sequence>
<protein>
    <submittedName>
        <fullName evidence="1">Uncharacterized protein</fullName>
    </submittedName>
</protein>
<dbReference type="Proteomes" id="UP000095094">
    <property type="component" value="Unassembled WGS sequence"/>
</dbReference>
<organism evidence="1 2">
    <name type="scientific">Enterococcus termitis</name>
    <dbReference type="NCBI Taxonomy" id="332950"/>
    <lineage>
        <taxon>Bacteria</taxon>
        <taxon>Bacillati</taxon>
        <taxon>Bacillota</taxon>
        <taxon>Bacilli</taxon>
        <taxon>Lactobacillales</taxon>
        <taxon>Enterococcaceae</taxon>
        <taxon>Enterococcus</taxon>
    </lineage>
</organism>
<dbReference type="RefSeq" id="WP_069662160.1">
    <property type="nucleotide sequence ID" value="NZ_JBHUJJ010000001.1"/>
</dbReference>
<dbReference type="EMBL" id="MIJY01000002">
    <property type="protein sequence ID" value="OEG19893.1"/>
    <property type="molecule type" value="Genomic_DNA"/>
</dbReference>